<gene>
    <name evidence="2" type="ORF">LCGC14_0971990</name>
</gene>
<sequence>MKINFQGTAAIIGDLHIPFQDQRALREVELFLGELQPSLILYVGDIADFYELSKFDKNPARTDTLQKDMDAVDAMFKRHNNLCPDARKILLFGNHEDRLRRYLCGDGKPIASLDSNTVEYQYNLVENGVEWVAQDEVVMVNDRFMVSHGDIIRAHSAYTAKGMSDKHGGSGIHGHSHRLGSYYKRNRFGVYGWWENGCLCTLTPDWISWPNWQQGFSLVHFSRDRFWVEVIQIINRKFVYAGKLYGSGGKKR</sequence>
<evidence type="ECO:0000259" key="1">
    <source>
        <dbReference type="Pfam" id="PF00149"/>
    </source>
</evidence>
<comment type="caution">
    <text evidence="2">The sequence shown here is derived from an EMBL/GenBank/DDBJ whole genome shotgun (WGS) entry which is preliminary data.</text>
</comment>
<dbReference type="EMBL" id="LAZR01003578">
    <property type="protein sequence ID" value="KKN16814.1"/>
    <property type="molecule type" value="Genomic_DNA"/>
</dbReference>
<dbReference type="InterPro" id="IPR004843">
    <property type="entry name" value="Calcineurin-like_PHP"/>
</dbReference>
<accession>A0A0F9NFV1</accession>
<dbReference type="InterPro" id="IPR029052">
    <property type="entry name" value="Metallo-depent_PP-like"/>
</dbReference>
<organism evidence="2">
    <name type="scientific">marine sediment metagenome</name>
    <dbReference type="NCBI Taxonomy" id="412755"/>
    <lineage>
        <taxon>unclassified sequences</taxon>
        <taxon>metagenomes</taxon>
        <taxon>ecological metagenomes</taxon>
    </lineage>
</organism>
<dbReference type="AlphaFoldDB" id="A0A0F9NFV1"/>
<feature type="domain" description="Calcineurin-like phosphoesterase" evidence="1">
    <location>
        <begin position="10"/>
        <end position="177"/>
    </location>
</feature>
<dbReference type="GO" id="GO:0016787">
    <property type="term" value="F:hydrolase activity"/>
    <property type="evidence" value="ECO:0007669"/>
    <property type="project" value="InterPro"/>
</dbReference>
<protein>
    <recommendedName>
        <fullName evidence="1">Calcineurin-like phosphoesterase domain-containing protein</fullName>
    </recommendedName>
</protein>
<reference evidence="2" key="1">
    <citation type="journal article" date="2015" name="Nature">
        <title>Complex archaea that bridge the gap between prokaryotes and eukaryotes.</title>
        <authorList>
            <person name="Spang A."/>
            <person name="Saw J.H."/>
            <person name="Jorgensen S.L."/>
            <person name="Zaremba-Niedzwiedzka K."/>
            <person name="Martijn J."/>
            <person name="Lind A.E."/>
            <person name="van Eijk R."/>
            <person name="Schleper C."/>
            <person name="Guy L."/>
            <person name="Ettema T.J."/>
        </authorList>
    </citation>
    <scope>NUCLEOTIDE SEQUENCE</scope>
</reference>
<name>A0A0F9NFV1_9ZZZZ</name>
<dbReference type="Gene3D" id="3.60.21.10">
    <property type="match status" value="1"/>
</dbReference>
<evidence type="ECO:0000313" key="2">
    <source>
        <dbReference type="EMBL" id="KKN16814.1"/>
    </source>
</evidence>
<dbReference type="SUPFAM" id="SSF56300">
    <property type="entry name" value="Metallo-dependent phosphatases"/>
    <property type="match status" value="1"/>
</dbReference>
<dbReference type="Pfam" id="PF00149">
    <property type="entry name" value="Metallophos"/>
    <property type="match status" value="1"/>
</dbReference>
<proteinExistence type="predicted"/>